<reference evidence="1 2" key="1">
    <citation type="journal article" date="2006" name="Science">
        <title>The genome of black cottonwood, Populus trichocarpa (Torr. &amp; Gray).</title>
        <authorList>
            <person name="Tuskan G.A."/>
            <person name="Difazio S."/>
            <person name="Jansson S."/>
            <person name="Bohlmann J."/>
            <person name="Grigoriev I."/>
            <person name="Hellsten U."/>
            <person name="Putnam N."/>
            <person name="Ralph S."/>
            <person name="Rombauts S."/>
            <person name="Salamov A."/>
            <person name="Schein J."/>
            <person name="Sterck L."/>
            <person name="Aerts A."/>
            <person name="Bhalerao R.R."/>
            <person name="Bhalerao R.P."/>
            <person name="Blaudez D."/>
            <person name="Boerjan W."/>
            <person name="Brun A."/>
            <person name="Brunner A."/>
            <person name="Busov V."/>
            <person name="Campbell M."/>
            <person name="Carlson J."/>
            <person name="Chalot M."/>
            <person name="Chapman J."/>
            <person name="Chen G.L."/>
            <person name="Cooper D."/>
            <person name="Coutinho P.M."/>
            <person name="Couturier J."/>
            <person name="Covert S."/>
            <person name="Cronk Q."/>
            <person name="Cunningham R."/>
            <person name="Davis J."/>
            <person name="Degroeve S."/>
            <person name="Dejardin A."/>
            <person name="Depamphilis C."/>
            <person name="Detter J."/>
            <person name="Dirks B."/>
            <person name="Dubchak I."/>
            <person name="Duplessis S."/>
            <person name="Ehlting J."/>
            <person name="Ellis B."/>
            <person name="Gendler K."/>
            <person name="Goodstein D."/>
            <person name="Gribskov M."/>
            <person name="Grimwood J."/>
            <person name="Groover A."/>
            <person name="Gunter L."/>
            <person name="Hamberger B."/>
            <person name="Heinze B."/>
            <person name="Helariutta Y."/>
            <person name="Henrissat B."/>
            <person name="Holligan D."/>
            <person name="Holt R."/>
            <person name="Huang W."/>
            <person name="Islam-Faridi N."/>
            <person name="Jones S."/>
            <person name="Jones-Rhoades M."/>
            <person name="Jorgensen R."/>
            <person name="Joshi C."/>
            <person name="Kangasjarvi J."/>
            <person name="Karlsson J."/>
            <person name="Kelleher C."/>
            <person name="Kirkpatrick R."/>
            <person name="Kirst M."/>
            <person name="Kohler A."/>
            <person name="Kalluri U."/>
            <person name="Larimer F."/>
            <person name="Leebens-Mack J."/>
            <person name="Leple J.C."/>
            <person name="Locascio P."/>
            <person name="Lou Y."/>
            <person name="Lucas S."/>
            <person name="Martin F."/>
            <person name="Montanini B."/>
            <person name="Napoli C."/>
            <person name="Nelson D.R."/>
            <person name="Nelson C."/>
            <person name="Nieminen K."/>
            <person name="Nilsson O."/>
            <person name="Pereda V."/>
            <person name="Peter G."/>
            <person name="Philippe R."/>
            <person name="Pilate G."/>
            <person name="Poliakov A."/>
            <person name="Razumovskaya J."/>
            <person name="Richardson P."/>
            <person name="Rinaldi C."/>
            <person name="Ritland K."/>
            <person name="Rouze P."/>
            <person name="Ryaboy D."/>
            <person name="Schmutz J."/>
            <person name="Schrader J."/>
            <person name="Segerman B."/>
            <person name="Shin H."/>
            <person name="Siddiqui A."/>
            <person name="Sterky F."/>
            <person name="Terry A."/>
            <person name="Tsai C.J."/>
            <person name="Uberbacher E."/>
            <person name="Unneberg P."/>
            <person name="Vahala J."/>
            <person name="Wall K."/>
            <person name="Wessler S."/>
            <person name="Yang G."/>
            <person name="Yin T."/>
            <person name="Douglas C."/>
            <person name="Marra M."/>
            <person name="Sandberg G."/>
            <person name="Van de Peer Y."/>
            <person name="Rokhsar D."/>
        </authorList>
    </citation>
    <scope>NUCLEOTIDE SEQUENCE [LARGE SCALE GENOMIC DNA]</scope>
    <source>
        <strain evidence="2">cv. Nisqually</strain>
    </source>
</reference>
<name>A0A2K2AWT7_POPTR</name>
<gene>
    <name evidence="1" type="ORF">POPTR_004G186700</name>
</gene>
<dbReference type="Proteomes" id="UP000006729">
    <property type="component" value="Chromosome 4"/>
</dbReference>
<organism evidence="1 2">
    <name type="scientific">Populus trichocarpa</name>
    <name type="common">Western balsam poplar</name>
    <name type="synonym">Populus balsamifera subsp. trichocarpa</name>
    <dbReference type="NCBI Taxonomy" id="3694"/>
    <lineage>
        <taxon>Eukaryota</taxon>
        <taxon>Viridiplantae</taxon>
        <taxon>Streptophyta</taxon>
        <taxon>Embryophyta</taxon>
        <taxon>Tracheophyta</taxon>
        <taxon>Spermatophyta</taxon>
        <taxon>Magnoliopsida</taxon>
        <taxon>eudicotyledons</taxon>
        <taxon>Gunneridae</taxon>
        <taxon>Pentapetalae</taxon>
        <taxon>rosids</taxon>
        <taxon>fabids</taxon>
        <taxon>Malpighiales</taxon>
        <taxon>Salicaceae</taxon>
        <taxon>Saliceae</taxon>
        <taxon>Populus</taxon>
    </lineage>
</organism>
<protein>
    <submittedName>
        <fullName evidence="1">Uncharacterized protein</fullName>
    </submittedName>
</protein>
<proteinExistence type="predicted"/>
<evidence type="ECO:0000313" key="1">
    <source>
        <dbReference type="EMBL" id="PNT41988.1"/>
    </source>
</evidence>
<dbReference type="AlphaFoldDB" id="A0A2K2AWT7"/>
<keyword evidence="2" id="KW-1185">Reference proteome</keyword>
<accession>A0A2K2AWT7</accession>
<sequence>MLRARFGRWAKKYISGTFKQQVQDGDFYEYLEQFGDMRTRVPLTDYSDLRVLYRRPET</sequence>
<evidence type="ECO:0000313" key="2">
    <source>
        <dbReference type="Proteomes" id="UP000006729"/>
    </source>
</evidence>
<dbReference type="InParanoid" id="A0A2K2AWT7"/>
<dbReference type="EMBL" id="CM009293">
    <property type="protein sequence ID" value="PNT41988.1"/>
    <property type="molecule type" value="Genomic_DNA"/>
</dbReference>